<protein>
    <submittedName>
        <fullName evidence="2">Protein containing DUF484</fullName>
    </submittedName>
</protein>
<accession>T1C2Q8</accession>
<dbReference type="EMBL" id="AUZY01001092">
    <property type="protein sequence ID" value="EQD76292.1"/>
    <property type="molecule type" value="Genomic_DNA"/>
</dbReference>
<reference evidence="2" key="2">
    <citation type="journal article" date="2014" name="ISME J.">
        <title>Microbial stratification in low pH oxic and suboxic macroscopic growths along an acid mine drainage.</title>
        <authorList>
            <person name="Mendez-Garcia C."/>
            <person name="Mesa V."/>
            <person name="Sprenger R.R."/>
            <person name="Richter M."/>
            <person name="Diez M.S."/>
            <person name="Solano J."/>
            <person name="Bargiela R."/>
            <person name="Golyshina O.V."/>
            <person name="Manteca A."/>
            <person name="Ramos J.L."/>
            <person name="Gallego J.R."/>
            <person name="Llorente I."/>
            <person name="Martins Dos Santos V.A."/>
            <person name="Jensen O.N."/>
            <person name="Pelaez A.I."/>
            <person name="Sanchez J."/>
            <person name="Ferrer M."/>
        </authorList>
    </citation>
    <scope>NUCLEOTIDE SEQUENCE</scope>
</reference>
<dbReference type="Pfam" id="PF04340">
    <property type="entry name" value="DUF484"/>
    <property type="match status" value="1"/>
</dbReference>
<organism evidence="2">
    <name type="scientific">mine drainage metagenome</name>
    <dbReference type="NCBI Taxonomy" id="410659"/>
    <lineage>
        <taxon>unclassified sequences</taxon>
        <taxon>metagenomes</taxon>
        <taxon>ecological metagenomes</taxon>
    </lineage>
</organism>
<dbReference type="InterPro" id="IPR029016">
    <property type="entry name" value="GAF-like_dom_sf"/>
</dbReference>
<sequence>MNEQNPTLVDVLDPEEQAVADYLLDHPDFFEKHATFFSQIKIPHTLPTGTTSLIERQVDILRQQNQKLERRLTELIDAGRGNDRLLERLHRVALYFLELEQTHHKPPALEKLASLLAVDAVMAALWAKTPQQLETFRVLEARPSSLLPDHWGTGHPYCGRMGDTLGEHLFGARHTDLRSVALIALGYPDAEVGFIALGLADPDHFRPGLGTQYLNRLGELVSVVLGMRPPA</sequence>
<evidence type="ECO:0000256" key="1">
    <source>
        <dbReference type="SAM" id="Coils"/>
    </source>
</evidence>
<name>T1C2Q8_9ZZZZ</name>
<comment type="caution">
    <text evidence="2">The sequence shown here is derived from an EMBL/GenBank/DDBJ whole genome shotgun (WGS) entry which is preliminary data.</text>
</comment>
<evidence type="ECO:0000313" key="2">
    <source>
        <dbReference type="EMBL" id="EQD76292.1"/>
    </source>
</evidence>
<dbReference type="PANTHER" id="PTHR38765:SF1">
    <property type="entry name" value="DUF484 DOMAIN-CONTAINING PROTEIN"/>
    <property type="match status" value="1"/>
</dbReference>
<dbReference type="Gene3D" id="3.30.450.40">
    <property type="match status" value="1"/>
</dbReference>
<dbReference type="InterPro" id="IPR007435">
    <property type="entry name" value="DUF484"/>
</dbReference>
<gene>
    <name evidence="2" type="ORF">B1B_01787</name>
</gene>
<dbReference type="PANTHER" id="PTHR38765">
    <property type="entry name" value="DUF484 DOMAIN-CONTAINING PROTEIN"/>
    <property type="match status" value="1"/>
</dbReference>
<dbReference type="AlphaFoldDB" id="T1C2Q8"/>
<proteinExistence type="predicted"/>
<feature type="coiled-coil region" evidence="1">
    <location>
        <begin position="51"/>
        <end position="78"/>
    </location>
</feature>
<keyword evidence="1" id="KW-0175">Coiled coil</keyword>
<reference evidence="2" key="1">
    <citation type="submission" date="2013-08" db="EMBL/GenBank/DDBJ databases">
        <authorList>
            <person name="Mendez C."/>
            <person name="Richter M."/>
            <person name="Ferrer M."/>
            <person name="Sanchez J."/>
        </authorList>
    </citation>
    <scope>NUCLEOTIDE SEQUENCE</scope>
</reference>